<dbReference type="GO" id="GO:0030145">
    <property type="term" value="F:manganese ion binding"/>
    <property type="evidence" value="ECO:0007669"/>
    <property type="project" value="TreeGrafter"/>
</dbReference>
<name>X0UY50_9ZZZZ</name>
<keyword evidence="2" id="KW-0808">Transferase</keyword>
<dbReference type="AlphaFoldDB" id="X0UY50"/>
<dbReference type="InterPro" id="IPR018520">
    <property type="entry name" value="UPP_synth-like_CS"/>
</dbReference>
<dbReference type="CDD" id="cd00475">
    <property type="entry name" value="Cis_IPPS"/>
    <property type="match status" value="1"/>
</dbReference>
<reference evidence="4" key="1">
    <citation type="journal article" date="2014" name="Front. Microbiol.">
        <title>High frequency of phylogenetically diverse reductive dehalogenase-homologous genes in deep subseafloor sedimentary metagenomes.</title>
        <authorList>
            <person name="Kawai M."/>
            <person name="Futagami T."/>
            <person name="Toyoda A."/>
            <person name="Takaki Y."/>
            <person name="Nishi S."/>
            <person name="Hori S."/>
            <person name="Arai W."/>
            <person name="Tsubouchi T."/>
            <person name="Morono Y."/>
            <person name="Uchiyama I."/>
            <person name="Ito T."/>
            <person name="Fujiyama A."/>
            <person name="Inagaki F."/>
            <person name="Takami H."/>
        </authorList>
    </citation>
    <scope>NUCLEOTIDE SEQUENCE</scope>
    <source>
        <strain evidence="4">Expedition CK06-06</strain>
    </source>
</reference>
<dbReference type="GO" id="GO:0016094">
    <property type="term" value="P:polyprenol biosynthetic process"/>
    <property type="evidence" value="ECO:0007669"/>
    <property type="project" value="TreeGrafter"/>
</dbReference>
<dbReference type="PANTHER" id="PTHR10291">
    <property type="entry name" value="DEHYDRODOLICHYL DIPHOSPHATE SYNTHASE FAMILY MEMBER"/>
    <property type="match status" value="1"/>
</dbReference>
<dbReference type="PROSITE" id="PS01066">
    <property type="entry name" value="UPP_SYNTHASE"/>
    <property type="match status" value="1"/>
</dbReference>
<feature type="compositionally biased region" description="Basic residues" evidence="3">
    <location>
        <begin position="208"/>
        <end position="220"/>
    </location>
</feature>
<sequence length="220" mass="25216">ERLADYGVRYLTLYAFSTENWTRPKREVRGLMTILRHYLKRETKRLHNNGIRLLHIGNLDALDPSLQRQVLDAIDLTKDNDRMTLCIAFNYGGRAEIVDAVRRIVAEGVPPNQIDDALFTSYLHTAQLPDPDLIIRTAGEIRLSNFLLWQGAYAEFISTPVYWPDFDVHDIDEALLAYSQRKRRFGGLLPEEVDYPTPTNGGNGARPSGRRLHGRNNARR</sequence>
<feature type="non-terminal residue" evidence="4">
    <location>
        <position position="1"/>
    </location>
</feature>
<dbReference type="EMBL" id="BARS01020732">
    <property type="protein sequence ID" value="GAG10774.1"/>
    <property type="molecule type" value="Genomic_DNA"/>
</dbReference>
<comment type="cofactor">
    <cofactor evidence="1">
        <name>Mg(2+)</name>
        <dbReference type="ChEBI" id="CHEBI:18420"/>
    </cofactor>
</comment>
<dbReference type="PANTHER" id="PTHR10291:SF0">
    <property type="entry name" value="DEHYDRODOLICHYL DIPHOSPHATE SYNTHASE 2"/>
    <property type="match status" value="1"/>
</dbReference>
<organism evidence="4">
    <name type="scientific">marine sediment metagenome</name>
    <dbReference type="NCBI Taxonomy" id="412755"/>
    <lineage>
        <taxon>unclassified sequences</taxon>
        <taxon>metagenomes</taxon>
        <taxon>ecological metagenomes</taxon>
    </lineage>
</organism>
<dbReference type="NCBIfam" id="TIGR00055">
    <property type="entry name" value="uppS"/>
    <property type="match status" value="1"/>
</dbReference>
<dbReference type="Pfam" id="PF01255">
    <property type="entry name" value="Prenyltransf"/>
    <property type="match status" value="1"/>
</dbReference>
<evidence type="ECO:0000256" key="3">
    <source>
        <dbReference type="SAM" id="MobiDB-lite"/>
    </source>
</evidence>
<evidence type="ECO:0000313" key="4">
    <source>
        <dbReference type="EMBL" id="GAG10774.1"/>
    </source>
</evidence>
<protein>
    <recommendedName>
        <fullName evidence="5">Di-trans,poly-cis-decaprenylcistransferase</fullName>
    </recommendedName>
</protein>
<evidence type="ECO:0008006" key="5">
    <source>
        <dbReference type="Google" id="ProtNLM"/>
    </source>
</evidence>
<dbReference type="InterPro" id="IPR036424">
    <property type="entry name" value="UPP_synth-like_sf"/>
</dbReference>
<dbReference type="SUPFAM" id="SSF64005">
    <property type="entry name" value="Undecaprenyl diphosphate synthase"/>
    <property type="match status" value="1"/>
</dbReference>
<dbReference type="GO" id="GO:0000287">
    <property type="term" value="F:magnesium ion binding"/>
    <property type="evidence" value="ECO:0007669"/>
    <property type="project" value="TreeGrafter"/>
</dbReference>
<gene>
    <name evidence="4" type="ORF">S01H1_33398</name>
</gene>
<dbReference type="Gene3D" id="3.40.1180.10">
    <property type="entry name" value="Decaprenyl diphosphate synthase-like"/>
    <property type="match status" value="1"/>
</dbReference>
<comment type="caution">
    <text evidence="4">The sequence shown here is derived from an EMBL/GenBank/DDBJ whole genome shotgun (WGS) entry which is preliminary data.</text>
</comment>
<evidence type="ECO:0000256" key="2">
    <source>
        <dbReference type="ARBA" id="ARBA00022679"/>
    </source>
</evidence>
<feature type="region of interest" description="Disordered" evidence="3">
    <location>
        <begin position="189"/>
        <end position="220"/>
    </location>
</feature>
<dbReference type="InterPro" id="IPR001441">
    <property type="entry name" value="UPP_synth-like"/>
</dbReference>
<dbReference type="GO" id="GO:0005829">
    <property type="term" value="C:cytosol"/>
    <property type="evidence" value="ECO:0007669"/>
    <property type="project" value="TreeGrafter"/>
</dbReference>
<dbReference type="GO" id="GO:0008834">
    <property type="term" value="F:ditrans,polycis-undecaprenyl-diphosphate synthase [(2E,6E)-farnesyl-diphosphate specific] activity"/>
    <property type="evidence" value="ECO:0007669"/>
    <property type="project" value="TreeGrafter"/>
</dbReference>
<accession>X0UY50</accession>
<proteinExistence type="predicted"/>
<evidence type="ECO:0000256" key="1">
    <source>
        <dbReference type="ARBA" id="ARBA00001946"/>
    </source>
</evidence>